<keyword evidence="3 6" id="KW-0326">Glycosidase</keyword>
<dbReference type="InterPro" id="IPR017853">
    <property type="entry name" value="GH"/>
</dbReference>
<dbReference type="Gene3D" id="3.20.20.80">
    <property type="entry name" value="Glycosidases"/>
    <property type="match status" value="1"/>
</dbReference>
<evidence type="ECO:0000313" key="7">
    <source>
        <dbReference type="EMBL" id="SEN93509.1"/>
    </source>
</evidence>
<name>A0A1H8KKM4_9BACI</name>
<feature type="active site" description="Nucleophile" evidence="4">
    <location>
        <position position="375"/>
    </location>
</feature>
<dbReference type="InterPro" id="IPR001360">
    <property type="entry name" value="Glyco_hydro_1"/>
</dbReference>
<protein>
    <submittedName>
        <fullName evidence="7">6-phospho-beta-glucosidase</fullName>
    </submittedName>
</protein>
<dbReference type="RefSeq" id="WP_091495668.1">
    <property type="nucleotide sequence ID" value="NZ_FODJ01000002.1"/>
</dbReference>
<dbReference type="AlphaFoldDB" id="A0A1H8KKM4"/>
<dbReference type="InterPro" id="IPR033132">
    <property type="entry name" value="GH_1_N_CS"/>
</dbReference>
<dbReference type="Proteomes" id="UP000199300">
    <property type="component" value="Unassembled WGS sequence"/>
</dbReference>
<reference evidence="7 8" key="1">
    <citation type="submission" date="2016-10" db="EMBL/GenBank/DDBJ databases">
        <authorList>
            <person name="de Groot N.N."/>
        </authorList>
    </citation>
    <scope>NUCLEOTIDE SEQUENCE [LARGE SCALE GENOMIC DNA]</scope>
    <source>
        <strain evidence="7 8">CGMCC 1.10434</strain>
    </source>
</reference>
<dbReference type="PRINTS" id="PR00131">
    <property type="entry name" value="GLHYDRLASE1"/>
</dbReference>
<dbReference type="STRING" id="872970.SAMN04488134_102324"/>
<evidence type="ECO:0000256" key="4">
    <source>
        <dbReference type="PROSITE-ProRule" id="PRU10055"/>
    </source>
</evidence>
<gene>
    <name evidence="7" type="ORF">SAMN04488134_102324</name>
</gene>
<evidence type="ECO:0000256" key="6">
    <source>
        <dbReference type="RuleBase" id="RU004468"/>
    </source>
</evidence>
<keyword evidence="2 6" id="KW-0378">Hydrolase</keyword>
<dbReference type="SUPFAM" id="SSF51445">
    <property type="entry name" value="(Trans)glycosidases"/>
    <property type="match status" value="1"/>
</dbReference>
<dbReference type="InterPro" id="IPR018120">
    <property type="entry name" value="Glyco_hydro_1_AS"/>
</dbReference>
<proteinExistence type="inferred from homology"/>
<dbReference type="FunFam" id="3.20.20.80:FF:000004">
    <property type="entry name" value="Beta-glucosidase 6-phospho-beta-glucosidase"/>
    <property type="match status" value="1"/>
</dbReference>
<evidence type="ECO:0000256" key="5">
    <source>
        <dbReference type="RuleBase" id="RU003690"/>
    </source>
</evidence>
<dbReference type="GO" id="GO:0008422">
    <property type="term" value="F:beta-glucosidase activity"/>
    <property type="evidence" value="ECO:0007669"/>
    <property type="project" value="TreeGrafter"/>
</dbReference>
<dbReference type="PANTHER" id="PTHR10353:SF122">
    <property type="entry name" value="6-PHOSPHO-BETA-GLUCOSIDASE ASCB-RELATED"/>
    <property type="match status" value="1"/>
</dbReference>
<dbReference type="GO" id="GO:0016052">
    <property type="term" value="P:carbohydrate catabolic process"/>
    <property type="evidence" value="ECO:0007669"/>
    <property type="project" value="TreeGrafter"/>
</dbReference>
<evidence type="ECO:0000313" key="8">
    <source>
        <dbReference type="Proteomes" id="UP000199300"/>
    </source>
</evidence>
<sequence>MKQPTQFPQNFLWGGGIAANQAEGAYNADGKGLSIADFHAYKSKQSADDRLEHATIEVDEDMFTTVDGTYYPKRNGVDFYHRYKEDIQLFKEMGLKCFRTSFNWARIFPNGDETEPNEAGLQFYDRLIDELLANDIEPVMTISHYEIPVHLVEQYGGWLSRKTIDCYENLCRVLFGRYHKKVKYWITFNQINLLSFNSLSFKQGQTDNTLQGTYQAVHHQFVAQAKAKQLAKQYGDAIEIGTMLSDKIAHPATCKPEDVLFNYRKNQMEYLFSDVAMRGYYPGYAYRFFADNNLTIEITEADEKLLKENTMDYLSLSYYYTKVNDAEKNSFSPMDKTKNPYLKASEWGWEIDPLGLRTALNMYYDRYQCKLFLTENGLGARDTVTETGEIHDDYRIDYIKQHAIQMREAIQDGVELLGYCLWAPIDIVSCSSAEMDKRYGTIYVDLDNEGNGNYDRKKKDSFFWYKSVIESNGANL</sequence>
<dbReference type="GO" id="GO:0005829">
    <property type="term" value="C:cytosol"/>
    <property type="evidence" value="ECO:0007669"/>
    <property type="project" value="TreeGrafter"/>
</dbReference>
<dbReference type="PROSITE" id="PS00572">
    <property type="entry name" value="GLYCOSYL_HYDROL_F1_1"/>
    <property type="match status" value="1"/>
</dbReference>
<dbReference type="EMBL" id="FODJ01000002">
    <property type="protein sequence ID" value="SEN93509.1"/>
    <property type="molecule type" value="Genomic_DNA"/>
</dbReference>
<evidence type="ECO:0000256" key="3">
    <source>
        <dbReference type="ARBA" id="ARBA00023295"/>
    </source>
</evidence>
<dbReference type="PROSITE" id="PS00653">
    <property type="entry name" value="GLYCOSYL_HYDROL_F1_2"/>
    <property type="match status" value="1"/>
</dbReference>
<comment type="similarity">
    <text evidence="1 5">Belongs to the glycosyl hydrolase 1 family.</text>
</comment>
<dbReference type="Pfam" id="PF00232">
    <property type="entry name" value="Glyco_hydro_1"/>
    <property type="match status" value="1"/>
</dbReference>
<accession>A0A1H8KKM4</accession>
<organism evidence="7 8">
    <name type="scientific">Amphibacillus marinus</name>
    <dbReference type="NCBI Taxonomy" id="872970"/>
    <lineage>
        <taxon>Bacteria</taxon>
        <taxon>Bacillati</taxon>
        <taxon>Bacillota</taxon>
        <taxon>Bacilli</taxon>
        <taxon>Bacillales</taxon>
        <taxon>Bacillaceae</taxon>
        <taxon>Amphibacillus</taxon>
    </lineage>
</organism>
<evidence type="ECO:0000256" key="1">
    <source>
        <dbReference type="ARBA" id="ARBA00010838"/>
    </source>
</evidence>
<evidence type="ECO:0000256" key="2">
    <source>
        <dbReference type="ARBA" id="ARBA00022801"/>
    </source>
</evidence>
<dbReference type="OrthoDB" id="9765195at2"/>
<keyword evidence="8" id="KW-1185">Reference proteome</keyword>
<dbReference type="PANTHER" id="PTHR10353">
    <property type="entry name" value="GLYCOSYL HYDROLASE"/>
    <property type="match status" value="1"/>
</dbReference>